<reference evidence="7 8" key="1">
    <citation type="submission" date="2016-11" db="EMBL/GenBank/DDBJ databases">
        <title>The macronuclear genome of Stentor coeruleus: a giant cell with tiny introns.</title>
        <authorList>
            <person name="Slabodnick M."/>
            <person name="Ruby J.G."/>
            <person name="Reiff S.B."/>
            <person name="Swart E.C."/>
            <person name="Gosai S."/>
            <person name="Prabakaran S."/>
            <person name="Witkowska E."/>
            <person name="Larue G.E."/>
            <person name="Fisher S."/>
            <person name="Freeman R.M."/>
            <person name="Gunawardena J."/>
            <person name="Chu W."/>
            <person name="Stover N.A."/>
            <person name="Gregory B.D."/>
            <person name="Nowacki M."/>
            <person name="Derisi J."/>
            <person name="Roy S.W."/>
            <person name="Marshall W.F."/>
            <person name="Sood P."/>
        </authorList>
    </citation>
    <scope>NUCLEOTIDE SEQUENCE [LARGE SCALE GENOMIC DNA]</scope>
    <source>
        <strain evidence="7">WM001</strain>
    </source>
</reference>
<dbReference type="AlphaFoldDB" id="A0A1R2C4F3"/>
<evidence type="ECO:0000259" key="5">
    <source>
        <dbReference type="Pfam" id="PF14772"/>
    </source>
</evidence>
<evidence type="ECO:0000256" key="1">
    <source>
        <dbReference type="ARBA" id="ARBA00009688"/>
    </source>
</evidence>
<gene>
    <name evidence="7" type="ORF">SteCoe_15164</name>
</gene>
<dbReference type="InterPro" id="IPR029440">
    <property type="entry name" value="DRC1_C"/>
</dbReference>
<feature type="region of interest" description="Disordered" evidence="4">
    <location>
        <begin position="201"/>
        <end position="223"/>
    </location>
</feature>
<comment type="caution">
    <text evidence="7">The sequence shown here is derived from an EMBL/GenBank/DDBJ whole genome shotgun (WGS) entry which is preliminary data.</text>
</comment>
<proteinExistence type="inferred from homology"/>
<feature type="domain" description="Dynein regulatory complex protein 1 C-terminal" evidence="6">
    <location>
        <begin position="583"/>
        <end position="640"/>
    </location>
</feature>
<dbReference type="InterPro" id="IPR039505">
    <property type="entry name" value="DRC1/2_N"/>
</dbReference>
<dbReference type="GO" id="GO:0003352">
    <property type="term" value="P:regulation of cilium movement"/>
    <property type="evidence" value="ECO:0007669"/>
    <property type="project" value="TreeGrafter"/>
</dbReference>
<evidence type="ECO:0008006" key="9">
    <source>
        <dbReference type="Google" id="ProtNLM"/>
    </source>
</evidence>
<evidence type="ECO:0000256" key="4">
    <source>
        <dbReference type="SAM" id="MobiDB-lite"/>
    </source>
</evidence>
<evidence type="ECO:0000256" key="2">
    <source>
        <dbReference type="ARBA" id="ARBA00023054"/>
    </source>
</evidence>
<feature type="region of interest" description="Disordered" evidence="4">
    <location>
        <begin position="394"/>
        <end position="425"/>
    </location>
</feature>
<dbReference type="InterPro" id="IPR039750">
    <property type="entry name" value="DRC1/DRC2"/>
</dbReference>
<protein>
    <recommendedName>
        <fullName evidence="9">Dynein regulatory complex protein 1 C-terminal domain-containing protein</fullName>
    </recommendedName>
</protein>
<dbReference type="GO" id="GO:0005858">
    <property type="term" value="C:axonemal dynein complex"/>
    <property type="evidence" value="ECO:0007669"/>
    <property type="project" value="InterPro"/>
</dbReference>
<evidence type="ECO:0000259" key="6">
    <source>
        <dbReference type="Pfam" id="PF14775"/>
    </source>
</evidence>
<dbReference type="Pfam" id="PF14772">
    <property type="entry name" value="NYD-SP28"/>
    <property type="match status" value="1"/>
</dbReference>
<name>A0A1R2C4F3_9CILI</name>
<evidence type="ECO:0000256" key="3">
    <source>
        <dbReference type="SAM" id="Coils"/>
    </source>
</evidence>
<dbReference type="GO" id="GO:0070286">
    <property type="term" value="P:axonemal dynein complex assembly"/>
    <property type="evidence" value="ECO:0007669"/>
    <property type="project" value="InterPro"/>
</dbReference>
<comment type="similarity">
    <text evidence="1">Belongs to the DRC1 family.</text>
</comment>
<sequence>MDSEIIQGLECVRGKQKIKESKGLIERMKRETWDEVSMIKIQADDSENKRRMKEDKARYDRYQLIRNETIQSSTKNEAAQIKWDDLLELEDYEELFAKIEEQKKECSEIIEGKNKIIESFLNELKEKEAFYVKALRKQEDDVEKMIELMRKQYISLRDEYALQLIAIEDAFLAERNELMKANKNEIEDLFKRHKELEDKYTNEKQTLEEENADELERKREEDANNLQKTKISVENNLQALETYMEDMKAIYQLNLEKLAYNVKILEERENENITTKADLTRRKRTLHANFLAMSQKVEEKEKEFTKINASLTNKFKKISKAFNELRKKFRHFEKADTLKFNEIWNMNEIEAKDFASKVLKCDKIVYEQQLGLPWTPPDVNVANLDLASLTDMQTSKKKDEGIGKSGESVQSPYPDGPDSQSKPAMQVSMNRIKKVFTLLTEEAMFLIEDKVKDQLIGISEKEQLTMKIDSIRKTLGIEVLEDVQNLVNLFYQHSANQRDIYYESDEEEDGRGRYEEGHRDNLDPDDLQIASYEVFDILTEFLELKNESKFKIGEQTGLSMKSISMDSEKQKREKILYDEKMHWAKLGSILEEKHLRVWQALERAFQQYYNLLQTRQNLVEETGMLHQQNEELKSLLQQYLQAGVNQELQVPPTQMLRIGEEDEEQQ</sequence>
<evidence type="ECO:0000313" key="8">
    <source>
        <dbReference type="Proteomes" id="UP000187209"/>
    </source>
</evidence>
<keyword evidence="8" id="KW-1185">Reference proteome</keyword>
<feature type="coiled-coil region" evidence="3">
    <location>
        <begin position="89"/>
        <end position="152"/>
    </location>
</feature>
<dbReference type="PANTHER" id="PTHR21625:SF1">
    <property type="entry name" value="DYNEIN REGULATORY COMPLEX PROTEIN 1"/>
    <property type="match status" value="1"/>
</dbReference>
<keyword evidence="2 3" id="KW-0175">Coiled coil</keyword>
<dbReference type="Proteomes" id="UP000187209">
    <property type="component" value="Unassembled WGS sequence"/>
</dbReference>
<dbReference type="GO" id="GO:0060285">
    <property type="term" value="P:cilium-dependent cell motility"/>
    <property type="evidence" value="ECO:0007669"/>
    <property type="project" value="TreeGrafter"/>
</dbReference>
<accession>A0A1R2C4F3</accession>
<dbReference type="OrthoDB" id="1677536at2759"/>
<evidence type="ECO:0000313" key="7">
    <source>
        <dbReference type="EMBL" id="OMJ83860.1"/>
    </source>
</evidence>
<organism evidence="7 8">
    <name type="scientific">Stentor coeruleus</name>
    <dbReference type="NCBI Taxonomy" id="5963"/>
    <lineage>
        <taxon>Eukaryota</taxon>
        <taxon>Sar</taxon>
        <taxon>Alveolata</taxon>
        <taxon>Ciliophora</taxon>
        <taxon>Postciliodesmatophora</taxon>
        <taxon>Heterotrichea</taxon>
        <taxon>Heterotrichida</taxon>
        <taxon>Stentoridae</taxon>
        <taxon>Stentor</taxon>
    </lineage>
</organism>
<dbReference type="PANTHER" id="PTHR21625">
    <property type="entry name" value="NYD-SP28 PROTEIN"/>
    <property type="match status" value="1"/>
</dbReference>
<dbReference type="EMBL" id="MPUH01000289">
    <property type="protein sequence ID" value="OMJ83860.1"/>
    <property type="molecule type" value="Genomic_DNA"/>
</dbReference>
<feature type="domain" description="Dynein regulatory complex protein 1/2 N-terminal" evidence="5">
    <location>
        <begin position="42"/>
        <end position="142"/>
    </location>
</feature>
<dbReference type="Pfam" id="PF14775">
    <property type="entry name" value="NYD-SP28_assoc"/>
    <property type="match status" value="1"/>
</dbReference>